<dbReference type="AlphaFoldDB" id="F0FBB7"/>
<sequence>PIPVIYQSGYLTIKGYDPEFGEYRLGFPNKEVEEGFTRFLLPFYMGAERSTPFSVANFVRSLRAGRPDDFMRLMAAMLSDTDYRIVGDSELYFQNAFYLVSKMLGFYTQVERVTSDGRMDMVIGTHGYLYIIEFKLDGSADAALRQIDGKDYAAPFAVDGRKLYRIGVNFSLDRRCIEEWKIGE</sequence>
<keyword evidence="2" id="KW-1185">Reference proteome</keyword>
<dbReference type="RefSeq" id="WP_007369122.1">
    <property type="nucleotide sequence ID" value="NZ_GL872305.1"/>
</dbReference>
<accession>F0FBB7</accession>
<comment type="caution">
    <text evidence="1">The sequence shown here is derived from an EMBL/GenBank/DDBJ whole genome shotgun (WGS) entry which is preliminary data.</text>
</comment>
<dbReference type="EMBL" id="AEWX01000070">
    <property type="protein sequence ID" value="EGC18578.1"/>
    <property type="molecule type" value="Genomic_DNA"/>
</dbReference>
<dbReference type="PANTHER" id="PTHR34825:SF1">
    <property type="entry name" value="AAA-ATPASE-LIKE DOMAIN-CONTAINING PROTEIN"/>
    <property type="match status" value="1"/>
</dbReference>
<dbReference type="STRING" id="888743.HMPREF9141_2886"/>
<evidence type="ECO:0000313" key="1">
    <source>
        <dbReference type="EMBL" id="EGC18578.1"/>
    </source>
</evidence>
<dbReference type="Proteomes" id="UP000005697">
    <property type="component" value="Unassembled WGS sequence"/>
</dbReference>
<reference evidence="1 2" key="1">
    <citation type="submission" date="2011-01" db="EMBL/GenBank/DDBJ databases">
        <authorList>
            <person name="Muzny D."/>
            <person name="Qin X."/>
            <person name="Deng J."/>
            <person name="Jiang H."/>
            <person name="Liu Y."/>
            <person name="Qu J."/>
            <person name="Song X.-Z."/>
            <person name="Zhang L."/>
            <person name="Thornton R."/>
            <person name="Coyle M."/>
            <person name="Francisco L."/>
            <person name="Jackson L."/>
            <person name="Javaid M."/>
            <person name="Korchina V."/>
            <person name="Kovar C."/>
            <person name="Mata R."/>
            <person name="Mathew T."/>
            <person name="Ngo R."/>
            <person name="Nguyen L."/>
            <person name="Nguyen N."/>
            <person name="Okwuonu G."/>
            <person name="Ongeri F."/>
            <person name="Pham C."/>
            <person name="Simmons D."/>
            <person name="Wilczek-Boney K."/>
            <person name="Hale W."/>
            <person name="Jakkamsetti A."/>
            <person name="Pham P."/>
            <person name="Ruth R."/>
            <person name="San Lucas F."/>
            <person name="Warren J."/>
            <person name="Zhang J."/>
            <person name="Zhao Z."/>
            <person name="Zhou C."/>
            <person name="Zhu D."/>
            <person name="Lee S."/>
            <person name="Bess C."/>
            <person name="Blankenburg K."/>
            <person name="Forbes L."/>
            <person name="Fu Q."/>
            <person name="Gubbala S."/>
            <person name="Hirani K."/>
            <person name="Jayaseelan J.C."/>
            <person name="Lara F."/>
            <person name="Munidasa M."/>
            <person name="Palculict T."/>
            <person name="Patil S."/>
            <person name="Pu L.-L."/>
            <person name="Saada N."/>
            <person name="Tang L."/>
            <person name="Weissenberger G."/>
            <person name="Zhu Y."/>
            <person name="Hemphill L."/>
            <person name="Shang Y."/>
            <person name="Youmans B."/>
            <person name="Ayvaz T."/>
            <person name="Ross M."/>
            <person name="Santibanez J."/>
            <person name="Aqrawi P."/>
            <person name="Gross S."/>
            <person name="Joshi V."/>
            <person name="Fowler G."/>
            <person name="Nazareth L."/>
            <person name="Reid J."/>
            <person name="Worley K."/>
            <person name="Petrosino J."/>
            <person name="Highlander S."/>
            <person name="Gibbs R."/>
        </authorList>
    </citation>
    <scope>NUCLEOTIDE SEQUENCE [LARGE SCALE GENOMIC DNA]</scope>
    <source>
        <strain evidence="1 2">DSM 16608</strain>
    </source>
</reference>
<organism evidence="1 2">
    <name type="scientific">Prevotella multiformis DSM 16608</name>
    <dbReference type="NCBI Taxonomy" id="888743"/>
    <lineage>
        <taxon>Bacteria</taxon>
        <taxon>Pseudomonadati</taxon>
        <taxon>Bacteroidota</taxon>
        <taxon>Bacteroidia</taxon>
        <taxon>Bacteroidales</taxon>
        <taxon>Prevotellaceae</taxon>
        <taxon>Prevotella</taxon>
    </lineage>
</organism>
<name>F0FBB7_9BACT</name>
<proteinExistence type="predicted"/>
<feature type="non-terminal residue" evidence="1">
    <location>
        <position position="1"/>
    </location>
</feature>
<protein>
    <recommendedName>
        <fullName evidence="3">AAA-ATPase-like domain-containing protein</fullName>
    </recommendedName>
</protein>
<dbReference type="eggNOG" id="COG1672">
    <property type="taxonomic scope" value="Bacteria"/>
</dbReference>
<gene>
    <name evidence="1" type="ORF">HMPREF9141_2886</name>
</gene>
<dbReference type="PANTHER" id="PTHR34825">
    <property type="entry name" value="CONSERVED PROTEIN, WITH A WEAK D-GALACTARATE DEHYDRATASE/ALTRONATE HYDROLASE DOMAIN"/>
    <property type="match status" value="1"/>
</dbReference>
<dbReference type="Pfam" id="PF08011">
    <property type="entry name" value="PDDEXK_9"/>
    <property type="match status" value="1"/>
</dbReference>
<evidence type="ECO:0000313" key="2">
    <source>
        <dbReference type="Proteomes" id="UP000005697"/>
    </source>
</evidence>
<dbReference type="InterPro" id="IPR012547">
    <property type="entry name" value="PDDEXK_9"/>
</dbReference>
<evidence type="ECO:0008006" key="3">
    <source>
        <dbReference type="Google" id="ProtNLM"/>
    </source>
</evidence>
<dbReference type="HOGENOM" id="CLU_021114_5_0_10"/>